<feature type="compositionally biased region" description="Polar residues" evidence="1">
    <location>
        <begin position="10"/>
        <end position="21"/>
    </location>
</feature>
<keyword evidence="2" id="KW-1133">Transmembrane helix</keyword>
<comment type="caution">
    <text evidence="3">The sequence shown here is derived from an EMBL/GenBank/DDBJ whole genome shotgun (WGS) entry which is preliminary data.</text>
</comment>
<evidence type="ECO:0000313" key="4">
    <source>
        <dbReference type="Proteomes" id="UP000641646"/>
    </source>
</evidence>
<name>A0A926VBV5_9CYAN</name>
<gene>
    <name evidence="3" type="ORF">H6G03_06845</name>
</gene>
<dbReference type="AlphaFoldDB" id="A0A926VBV5"/>
<dbReference type="RefSeq" id="WP_190463404.1">
    <property type="nucleotide sequence ID" value="NZ_JACJPW010000012.1"/>
</dbReference>
<evidence type="ECO:0000256" key="2">
    <source>
        <dbReference type="SAM" id="Phobius"/>
    </source>
</evidence>
<feature type="transmembrane region" description="Helical" evidence="2">
    <location>
        <begin position="109"/>
        <end position="129"/>
    </location>
</feature>
<evidence type="ECO:0000313" key="3">
    <source>
        <dbReference type="EMBL" id="MBD2180820.1"/>
    </source>
</evidence>
<keyword evidence="4" id="KW-1185">Reference proteome</keyword>
<feature type="region of interest" description="Disordered" evidence="1">
    <location>
        <begin position="1"/>
        <end position="26"/>
    </location>
</feature>
<reference evidence="3" key="1">
    <citation type="journal article" date="2015" name="ISME J.">
        <title>Draft Genome Sequence of Streptomyces incarnatus NRRL8089, which Produces the Nucleoside Antibiotic Sinefungin.</title>
        <authorList>
            <person name="Oshima K."/>
            <person name="Hattori M."/>
            <person name="Shimizu H."/>
            <person name="Fukuda K."/>
            <person name="Nemoto M."/>
            <person name="Inagaki K."/>
            <person name="Tamura T."/>
        </authorList>
    </citation>
    <scope>NUCLEOTIDE SEQUENCE</scope>
    <source>
        <strain evidence="3">FACHB-1375</strain>
    </source>
</reference>
<accession>A0A926VBV5</accession>
<organism evidence="3 4">
    <name type="scientific">Aerosakkonema funiforme FACHB-1375</name>
    <dbReference type="NCBI Taxonomy" id="2949571"/>
    <lineage>
        <taxon>Bacteria</taxon>
        <taxon>Bacillati</taxon>
        <taxon>Cyanobacteriota</taxon>
        <taxon>Cyanophyceae</taxon>
        <taxon>Oscillatoriophycideae</taxon>
        <taxon>Aerosakkonematales</taxon>
        <taxon>Aerosakkonemataceae</taxon>
        <taxon>Aerosakkonema</taxon>
    </lineage>
</organism>
<reference evidence="3" key="2">
    <citation type="submission" date="2020-08" db="EMBL/GenBank/DDBJ databases">
        <authorList>
            <person name="Chen M."/>
            <person name="Teng W."/>
            <person name="Zhao L."/>
            <person name="Hu C."/>
            <person name="Zhou Y."/>
            <person name="Han B."/>
            <person name="Song L."/>
            <person name="Shu W."/>
        </authorList>
    </citation>
    <scope>NUCLEOTIDE SEQUENCE</scope>
    <source>
        <strain evidence="3">FACHB-1375</strain>
    </source>
</reference>
<dbReference type="EMBL" id="JACJPW010000012">
    <property type="protein sequence ID" value="MBD2180820.1"/>
    <property type="molecule type" value="Genomic_DNA"/>
</dbReference>
<evidence type="ECO:0000256" key="1">
    <source>
        <dbReference type="SAM" id="MobiDB-lite"/>
    </source>
</evidence>
<dbReference type="Proteomes" id="UP000641646">
    <property type="component" value="Unassembled WGS sequence"/>
</dbReference>
<sequence>MNTDFESRNFSKPNSAGNSPAGNLGALDTQKRDRFELLSAYLDGEVSVQERRQVEAWLAEDPQVQCLYARLMTLRKGMRTMPVPACEQPVEETITQVFLRLSRRRQKQVLLWGGSAIAAGLIAAVSGVFGGGNSFSPQLAQSPEMPVASEPLMLALNQPVVEIPKASVAAPINTIEHSSYYNPGR</sequence>
<protein>
    <submittedName>
        <fullName evidence="3">Fis family transcriptional regulator</fullName>
    </submittedName>
</protein>
<keyword evidence="2" id="KW-0812">Transmembrane</keyword>
<keyword evidence="2" id="KW-0472">Membrane</keyword>
<proteinExistence type="predicted"/>